<dbReference type="PIRSF" id="PIRSF005485">
    <property type="entry name" value="HrcA"/>
    <property type="match status" value="1"/>
</dbReference>
<dbReference type="Gene3D" id="3.30.450.40">
    <property type="match status" value="1"/>
</dbReference>
<evidence type="ECO:0000256" key="5">
    <source>
        <dbReference type="HAMAP-Rule" id="MF_00081"/>
    </source>
</evidence>
<dbReference type="Gene3D" id="3.30.390.60">
    <property type="entry name" value="Heat-inducible transcription repressor hrca homolog, domain 3"/>
    <property type="match status" value="1"/>
</dbReference>
<dbReference type="HAMAP" id="MF_00081">
    <property type="entry name" value="HrcA"/>
    <property type="match status" value="1"/>
</dbReference>
<dbReference type="InterPro" id="IPR023120">
    <property type="entry name" value="WHTH_transcript_rep_HrcA_IDD"/>
</dbReference>
<dbReference type="AlphaFoldDB" id="A0A8J6HR92"/>
<keyword evidence="1 5" id="KW-0678">Repressor</keyword>
<sequence>MTQRPLDPRKELILKVVTDDYIESAEPVGSRTIARKYNLGLSPATIRNEMADLEESGYLKQPHVSAGRIPSQRGYRYYVDMLMQQQTLNEEEQELIRLYFEDRSRQLDTILQQTVKILAQLTRYPSLMLGPTLQPSIFKHVQLISLSANDILVLIVTDMGIIEKKVIAVDCPITQADLDRVSYSLNKKLRGRPFASLKSSFLNELKEEIKTEDSSFQQAITLLLSTLDTSEKERVYLDGIINILEHPEFKEVEKFKLLMELMEEEDRLYRLLSSRHPGLRISIGEENPEEAVHECSIITANYEIGGRVVGTIGVLGPTRMDYAHVVSVVEFIAQSLSEYLSKS</sequence>
<keyword evidence="8" id="KW-1185">Reference proteome</keyword>
<keyword evidence="4 5" id="KW-0804">Transcription</keyword>
<dbReference type="InterPro" id="IPR036388">
    <property type="entry name" value="WH-like_DNA-bd_sf"/>
</dbReference>
<dbReference type="SUPFAM" id="SSF46785">
    <property type="entry name" value="Winged helix' DNA-binding domain"/>
    <property type="match status" value="1"/>
</dbReference>
<keyword evidence="3 5" id="KW-0346">Stress response</keyword>
<comment type="caution">
    <text evidence="7">The sequence shown here is derived from an EMBL/GenBank/DDBJ whole genome shotgun (WGS) entry which is preliminary data.</text>
</comment>
<accession>A0A8J6HR92</accession>
<evidence type="ECO:0000256" key="2">
    <source>
        <dbReference type="ARBA" id="ARBA00023015"/>
    </source>
</evidence>
<dbReference type="RefSeq" id="WP_181339045.1">
    <property type="nucleotide sequence ID" value="NZ_JAAKDE010000005.1"/>
</dbReference>
<evidence type="ECO:0000313" key="7">
    <source>
        <dbReference type="EMBL" id="MBA2132591.1"/>
    </source>
</evidence>
<evidence type="ECO:0000313" key="8">
    <source>
        <dbReference type="Proteomes" id="UP000657177"/>
    </source>
</evidence>
<dbReference type="NCBIfam" id="TIGR00331">
    <property type="entry name" value="hrcA"/>
    <property type="match status" value="1"/>
</dbReference>
<gene>
    <name evidence="5 7" type="primary">hrcA</name>
    <name evidence="7" type="ORF">G5B42_03415</name>
</gene>
<dbReference type="InterPro" id="IPR002571">
    <property type="entry name" value="HrcA"/>
</dbReference>
<feature type="domain" description="Heat-inducible transcription repressor HrcA C-terminal" evidence="6">
    <location>
        <begin position="108"/>
        <end position="326"/>
    </location>
</feature>
<dbReference type="GO" id="GO:0003677">
    <property type="term" value="F:DNA binding"/>
    <property type="evidence" value="ECO:0007669"/>
    <property type="project" value="InterPro"/>
</dbReference>
<dbReference type="PANTHER" id="PTHR34824:SF1">
    <property type="entry name" value="HEAT-INDUCIBLE TRANSCRIPTION REPRESSOR HRCA"/>
    <property type="match status" value="1"/>
</dbReference>
<organism evidence="7 8">
    <name type="scientific">Capillibacterium thermochitinicola</name>
    <dbReference type="NCBI Taxonomy" id="2699427"/>
    <lineage>
        <taxon>Bacteria</taxon>
        <taxon>Bacillati</taxon>
        <taxon>Bacillota</taxon>
        <taxon>Capillibacterium</taxon>
    </lineage>
</organism>
<dbReference type="InterPro" id="IPR029016">
    <property type="entry name" value="GAF-like_dom_sf"/>
</dbReference>
<dbReference type="InterPro" id="IPR021153">
    <property type="entry name" value="HrcA_C"/>
</dbReference>
<evidence type="ECO:0000256" key="1">
    <source>
        <dbReference type="ARBA" id="ARBA00022491"/>
    </source>
</evidence>
<dbReference type="Gene3D" id="1.10.10.10">
    <property type="entry name" value="Winged helix-like DNA-binding domain superfamily/Winged helix DNA-binding domain"/>
    <property type="match status" value="1"/>
</dbReference>
<dbReference type="EMBL" id="JAAKDE010000005">
    <property type="protein sequence ID" value="MBA2132591.1"/>
    <property type="molecule type" value="Genomic_DNA"/>
</dbReference>
<dbReference type="SUPFAM" id="SSF55781">
    <property type="entry name" value="GAF domain-like"/>
    <property type="match status" value="1"/>
</dbReference>
<evidence type="ECO:0000256" key="4">
    <source>
        <dbReference type="ARBA" id="ARBA00023163"/>
    </source>
</evidence>
<keyword evidence="2 5" id="KW-0805">Transcription regulation</keyword>
<comment type="function">
    <text evidence="5">Negative regulator of class I heat shock genes (grpE-dnaK-dnaJ and groELS operons). Prevents heat-shock induction of these operons.</text>
</comment>
<dbReference type="GO" id="GO:0045892">
    <property type="term" value="P:negative regulation of DNA-templated transcription"/>
    <property type="evidence" value="ECO:0007669"/>
    <property type="project" value="UniProtKB-UniRule"/>
</dbReference>
<protein>
    <recommendedName>
        <fullName evidence="5">Heat-inducible transcription repressor HrcA</fullName>
    </recommendedName>
</protein>
<evidence type="ECO:0000259" key="6">
    <source>
        <dbReference type="Pfam" id="PF01628"/>
    </source>
</evidence>
<name>A0A8J6HR92_9FIRM</name>
<dbReference type="InterPro" id="IPR036390">
    <property type="entry name" value="WH_DNA-bd_sf"/>
</dbReference>
<dbReference type="PANTHER" id="PTHR34824">
    <property type="entry name" value="HEAT-INDUCIBLE TRANSCRIPTION REPRESSOR HRCA"/>
    <property type="match status" value="1"/>
</dbReference>
<comment type="similarity">
    <text evidence="5">Belongs to the HrcA family.</text>
</comment>
<dbReference type="Pfam" id="PF01628">
    <property type="entry name" value="HrcA"/>
    <property type="match status" value="1"/>
</dbReference>
<reference evidence="7" key="1">
    <citation type="submission" date="2020-06" db="EMBL/GenBank/DDBJ databases">
        <title>Novel chitinolytic bacterium.</title>
        <authorList>
            <person name="Ungkulpasvich U."/>
            <person name="Kosugi A."/>
            <person name="Uke A."/>
        </authorList>
    </citation>
    <scope>NUCLEOTIDE SEQUENCE</scope>
    <source>
        <strain evidence="7">UUS1-1</strain>
    </source>
</reference>
<proteinExistence type="inferred from homology"/>
<evidence type="ECO:0000256" key="3">
    <source>
        <dbReference type="ARBA" id="ARBA00023016"/>
    </source>
</evidence>
<dbReference type="Proteomes" id="UP000657177">
    <property type="component" value="Unassembled WGS sequence"/>
</dbReference>